<proteinExistence type="predicted"/>
<sequence>MLELLISFLQSISTYQYSEGKIRTNTKKLL</sequence>
<name>A0A0A9GKZ0_ARUDO</name>
<dbReference type="AlphaFoldDB" id="A0A0A9GKZ0"/>
<organism evidence="1">
    <name type="scientific">Arundo donax</name>
    <name type="common">Giant reed</name>
    <name type="synonym">Donax arundinaceus</name>
    <dbReference type="NCBI Taxonomy" id="35708"/>
    <lineage>
        <taxon>Eukaryota</taxon>
        <taxon>Viridiplantae</taxon>
        <taxon>Streptophyta</taxon>
        <taxon>Embryophyta</taxon>
        <taxon>Tracheophyta</taxon>
        <taxon>Spermatophyta</taxon>
        <taxon>Magnoliopsida</taxon>
        <taxon>Liliopsida</taxon>
        <taxon>Poales</taxon>
        <taxon>Poaceae</taxon>
        <taxon>PACMAD clade</taxon>
        <taxon>Arundinoideae</taxon>
        <taxon>Arundineae</taxon>
        <taxon>Arundo</taxon>
    </lineage>
</organism>
<reference evidence="1" key="2">
    <citation type="journal article" date="2015" name="Data Brief">
        <title>Shoot transcriptome of the giant reed, Arundo donax.</title>
        <authorList>
            <person name="Barrero R.A."/>
            <person name="Guerrero F.D."/>
            <person name="Moolhuijzen P."/>
            <person name="Goolsby J.A."/>
            <person name="Tidwell J."/>
            <person name="Bellgard S.E."/>
            <person name="Bellgard M.I."/>
        </authorList>
    </citation>
    <scope>NUCLEOTIDE SEQUENCE</scope>
    <source>
        <tissue evidence="1">Shoot tissue taken approximately 20 cm above the soil surface</tissue>
    </source>
</reference>
<protein>
    <submittedName>
        <fullName evidence="1">Uncharacterized protein</fullName>
    </submittedName>
</protein>
<reference evidence="1" key="1">
    <citation type="submission" date="2014-09" db="EMBL/GenBank/DDBJ databases">
        <authorList>
            <person name="Magalhaes I.L.F."/>
            <person name="Oliveira U."/>
            <person name="Santos F.R."/>
            <person name="Vidigal T.H.D.A."/>
            <person name="Brescovit A.D."/>
            <person name="Santos A.J."/>
        </authorList>
    </citation>
    <scope>NUCLEOTIDE SEQUENCE</scope>
    <source>
        <tissue evidence="1">Shoot tissue taken approximately 20 cm above the soil surface</tissue>
    </source>
</reference>
<evidence type="ECO:0000313" key="1">
    <source>
        <dbReference type="EMBL" id="JAE24074.1"/>
    </source>
</evidence>
<accession>A0A0A9GKZ0</accession>
<dbReference type="EMBL" id="GBRH01173822">
    <property type="protein sequence ID" value="JAE24074.1"/>
    <property type="molecule type" value="Transcribed_RNA"/>
</dbReference>